<protein>
    <submittedName>
        <fullName evidence="3">Uncharacterized protein</fullName>
    </submittedName>
</protein>
<feature type="region of interest" description="Disordered" evidence="1">
    <location>
        <begin position="98"/>
        <end position="117"/>
    </location>
</feature>
<evidence type="ECO:0000313" key="3">
    <source>
        <dbReference type="EMBL" id="ORY66212.1"/>
    </source>
</evidence>
<keyword evidence="2" id="KW-0472">Membrane</keyword>
<organism evidence="3 4">
    <name type="scientific">Pseudomassariella vexata</name>
    <dbReference type="NCBI Taxonomy" id="1141098"/>
    <lineage>
        <taxon>Eukaryota</taxon>
        <taxon>Fungi</taxon>
        <taxon>Dikarya</taxon>
        <taxon>Ascomycota</taxon>
        <taxon>Pezizomycotina</taxon>
        <taxon>Sordariomycetes</taxon>
        <taxon>Xylariomycetidae</taxon>
        <taxon>Amphisphaeriales</taxon>
        <taxon>Pseudomassariaceae</taxon>
        <taxon>Pseudomassariella</taxon>
    </lineage>
</organism>
<dbReference type="Proteomes" id="UP000193689">
    <property type="component" value="Unassembled WGS sequence"/>
</dbReference>
<proteinExistence type="predicted"/>
<dbReference type="GeneID" id="63770099"/>
<sequence>MWLMGDRFLILTVPLVFILVVIMAPWPQLSVEYFAVRIPPLLTVSVGLAVFVAEHLPAIYKFLKLPETDQPNHSGAEAFQQAPFSHLKEHELCCMAGPPSRNASSHTSDPSLSERGVVRSEWNSEIRQFFVTSGSGHANDTIASIPSHSMDHFIHGNEKKDRLPPQ</sequence>
<keyword evidence="2" id="KW-0812">Transmembrane</keyword>
<evidence type="ECO:0000313" key="4">
    <source>
        <dbReference type="Proteomes" id="UP000193689"/>
    </source>
</evidence>
<accession>A0A1Y2E3W1</accession>
<name>A0A1Y2E3W1_9PEZI</name>
<feature type="transmembrane region" description="Helical" evidence="2">
    <location>
        <begin position="38"/>
        <end position="56"/>
    </location>
</feature>
<dbReference type="InParanoid" id="A0A1Y2E3W1"/>
<evidence type="ECO:0000256" key="2">
    <source>
        <dbReference type="SAM" id="Phobius"/>
    </source>
</evidence>
<keyword evidence="4" id="KW-1185">Reference proteome</keyword>
<dbReference type="RefSeq" id="XP_040717176.1">
    <property type="nucleotide sequence ID" value="XM_040853887.1"/>
</dbReference>
<reference evidence="3 4" key="1">
    <citation type="submission" date="2016-07" db="EMBL/GenBank/DDBJ databases">
        <title>Pervasive Adenine N6-methylation of Active Genes in Fungi.</title>
        <authorList>
            <consortium name="DOE Joint Genome Institute"/>
            <person name="Mondo S.J."/>
            <person name="Dannebaum R.O."/>
            <person name="Kuo R.C."/>
            <person name="Labutti K."/>
            <person name="Haridas S."/>
            <person name="Kuo A."/>
            <person name="Salamov A."/>
            <person name="Ahrendt S.R."/>
            <person name="Lipzen A."/>
            <person name="Sullivan W."/>
            <person name="Andreopoulos W.B."/>
            <person name="Clum A."/>
            <person name="Lindquist E."/>
            <person name="Daum C."/>
            <person name="Ramamoorthy G.K."/>
            <person name="Gryganskyi A."/>
            <person name="Culley D."/>
            <person name="Magnuson J.K."/>
            <person name="James T.Y."/>
            <person name="O'Malley M.A."/>
            <person name="Stajich J.E."/>
            <person name="Spatafora J.W."/>
            <person name="Visel A."/>
            <person name="Grigoriev I.V."/>
        </authorList>
    </citation>
    <scope>NUCLEOTIDE SEQUENCE [LARGE SCALE GENOMIC DNA]</scope>
    <source>
        <strain evidence="3 4">CBS 129021</strain>
    </source>
</reference>
<dbReference type="EMBL" id="MCFJ01000005">
    <property type="protein sequence ID" value="ORY66212.1"/>
    <property type="molecule type" value="Genomic_DNA"/>
</dbReference>
<dbReference type="AlphaFoldDB" id="A0A1Y2E3W1"/>
<gene>
    <name evidence="3" type="ORF">BCR38DRAFT_175211</name>
</gene>
<feature type="transmembrane region" description="Helical" evidence="2">
    <location>
        <begin position="7"/>
        <end position="26"/>
    </location>
</feature>
<feature type="compositionally biased region" description="Polar residues" evidence="1">
    <location>
        <begin position="101"/>
        <end position="111"/>
    </location>
</feature>
<comment type="caution">
    <text evidence="3">The sequence shown here is derived from an EMBL/GenBank/DDBJ whole genome shotgun (WGS) entry which is preliminary data.</text>
</comment>
<evidence type="ECO:0000256" key="1">
    <source>
        <dbReference type="SAM" id="MobiDB-lite"/>
    </source>
</evidence>
<keyword evidence="2" id="KW-1133">Transmembrane helix</keyword>